<gene>
    <name evidence="2" type="ORF">GCM10022268_25710</name>
</gene>
<dbReference type="EMBL" id="BAABBF010000005">
    <property type="protein sequence ID" value="GAA3716010.1"/>
    <property type="molecule type" value="Genomic_DNA"/>
</dbReference>
<comment type="caution">
    <text evidence="2">The sequence shown here is derived from an EMBL/GenBank/DDBJ whole genome shotgun (WGS) entry which is preliminary data.</text>
</comment>
<dbReference type="Proteomes" id="UP001500523">
    <property type="component" value="Unassembled WGS sequence"/>
</dbReference>
<proteinExistence type="predicted"/>
<reference evidence="3" key="1">
    <citation type="journal article" date="2019" name="Int. J. Syst. Evol. Microbiol.">
        <title>The Global Catalogue of Microorganisms (GCM) 10K type strain sequencing project: providing services to taxonomists for standard genome sequencing and annotation.</title>
        <authorList>
            <consortium name="The Broad Institute Genomics Platform"/>
            <consortium name="The Broad Institute Genome Sequencing Center for Infectious Disease"/>
            <person name="Wu L."/>
            <person name="Ma J."/>
        </authorList>
    </citation>
    <scope>NUCLEOTIDE SEQUENCE [LARGE SCALE GENOMIC DNA]</scope>
    <source>
        <strain evidence="3">JCM 17498</strain>
    </source>
</reference>
<name>A0ABP7E989_9SPHN</name>
<evidence type="ECO:0000256" key="1">
    <source>
        <dbReference type="SAM" id="SignalP"/>
    </source>
</evidence>
<keyword evidence="3" id="KW-1185">Reference proteome</keyword>
<sequence length="257" mass="28268">MRLHLVTAACAVALCSTPAAAQTSDLARSIVGLIGNAVATSKQRKITAQLSAPLTYEEAAGPRDLANRNDPRNLDIGGVRLGMSIVQAQSALRAAGYTDRGPQNDQPSYIGNVMWKWQTEYDWKGNTNDRAPRELAWFKGNEEIFVGLIALPDGPRVEYVRYQAREEARISKDDLLRRILAKYGEPVNEDETELRWCTIKAPDCEASPDNEFPLLTAWPGNGSIRLSGNDPGLQAALEQRFKADVESRKPADVAPSF</sequence>
<protein>
    <submittedName>
        <fullName evidence="2">Uncharacterized protein</fullName>
    </submittedName>
</protein>
<feature type="signal peptide" evidence="1">
    <location>
        <begin position="1"/>
        <end position="21"/>
    </location>
</feature>
<organism evidence="2 3">
    <name type="scientific">Sphingomonas cynarae</name>
    <dbReference type="NCBI Taxonomy" id="930197"/>
    <lineage>
        <taxon>Bacteria</taxon>
        <taxon>Pseudomonadati</taxon>
        <taxon>Pseudomonadota</taxon>
        <taxon>Alphaproteobacteria</taxon>
        <taxon>Sphingomonadales</taxon>
        <taxon>Sphingomonadaceae</taxon>
        <taxon>Sphingomonas</taxon>
    </lineage>
</organism>
<dbReference type="RefSeq" id="WP_344693793.1">
    <property type="nucleotide sequence ID" value="NZ_BAABBF010000005.1"/>
</dbReference>
<evidence type="ECO:0000313" key="2">
    <source>
        <dbReference type="EMBL" id="GAA3716010.1"/>
    </source>
</evidence>
<accession>A0ABP7E989</accession>
<feature type="chain" id="PRO_5045788722" evidence="1">
    <location>
        <begin position="22"/>
        <end position="257"/>
    </location>
</feature>
<keyword evidence="1" id="KW-0732">Signal</keyword>
<evidence type="ECO:0000313" key="3">
    <source>
        <dbReference type="Proteomes" id="UP001500523"/>
    </source>
</evidence>